<dbReference type="SUPFAM" id="SSF56349">
    <property type="entry name" value="DNA breaking-rejoining enzymes"/>
    <property type="match status" value="1"/>
</dbReference>
<proteinExistence type="inferred from homology"/>
<reference evidence="5 6" key="1">
    <citation type="journal article" date="2011" name="Stand. Genomic Sci.">
        <title>Complete genome sequence of Mycobacterium sp. strain (Spyr1) and reclassification to Mycobacterium gilvum Spyr1.</title>
        <authorList>
            <person name="Kallimanis A."/>
            <person name="Karabika E."/>
            <person name="Mavromatis K."/>
            <person name="Lapidus A."/>
            <person name="Labutti K.M."/>
            <person name="Liolios K."/>
            <person name="Ivanova N."/>
            <person name="Goodwin L."/>
            <person name="Woyke T."/>
            <person name="Velentzas A.D."/>
            <person name="Perisynakis A."/>
            <person name="Ouzounis C.C."/>
            <person name="Kyrpides N.C."/>
            <person name="Koukkou A.I."/>
            <person name="Drainas C."/>
        </authorList>
    </citation>
    <scope>NUCLEOTIDE SEQUENCE [LARGE SCALE GENOMIC DNA]</scope>
    <source>
        <strain evidence="6">DSM 45189 / LMG 24558 / Spyr1</strain>
    </source>
</reference>
<dbReference type="Gene3D" id="1.10.443.10">
    <property type="entry name" value="Intergrase catalytic core"/>
    <property type="match status" value="1"/>
</dbReference>
<dbReference type="KEGG" id="msp:Mspyr1_12080"/>
<dbReference type="InterPro" id="IPR010998">
    <property type="entry name" value="Integrase_recombinase_N"/>
</dbReference>
<dbReference type="GO" id="GO:0003677">
    <property type="term" value="F:DNA binding"/>
    <property type="evidence" value="ECO:0007669"/>
    <property type="project" value="UniProtKB-KW"/>
</dbReference>
<accession>E6TH09</accession>
<sequence>MAGRPALRIGQHGRITRDQIGDGFWCARCRFRDVDGVSRKVERRSPAPGADQYGRAAEDALVEHLAERRVATGEINLDTPVMDLVDRYIEQRAAEGLLADRTLDTYRYDAKLMRKIVGALRVGDATPARLDAALRKAAAVHGPTLATQCKTLLRGGLQLAVMATVLGGNPVRDVGAIRRPPAKGAAALTGDELRALLAALRASQTAADLDLVDPVVVLIGTGLRRSELLGLRWSDLDVDAARLAVTGKLVRVAGRGLVRVDTTKSAAGMRTVALPKFVVQVLDDRRGRPFLGEQKMVFPSSTGTWRDPDNFNANWAGVRESLGVAEVTSHSFRKTVATLLDDAGLSARIAADQLGHSRVSMTTDKYMQRGRVHARIADVLDGVAVENGE</sequence>
<feature type="domain" description="Tyr recombinase" evidence="4">
    <location>
        <begin position="183"/>
        <end position="381"/>
    </location>
</feature>
<dbReference type="GO" id="GO:0015074">
    <property type="term" value="P:DNA integration"/>
    <property type="evidence" value="ECO:0007669"/>
    <property type="project" value="InterPro"/>
</dbReference>
<evidence type="ECO:0000256" key="3">
    <source>
        <dbReference type="ARBA" id="ARBA00023172"/>
    </source>
</evidence>
<dbReference type="InterPro" id="IPR011010">
    <property type="entry name" value="DNA_brk_join_enz"/>
</dbReference>
<evidence type="ECO:0000256" key="2">
    <source>
        <dbReference type="ARBA" id="ARBA00023125"/>
    </source>
</evidence>
<dbReference type="PANTHER" id="PTHR30349">
    <property type="entry name" value="PHAGE INTEGRASE-RELATED"/>
    <property type="match status" value="1"/>
</dbReference>
<protein>
    <submittedName>
        <fullName evidence="5">Site-specific recombinase XerD</fullName>
    </submittedName>
</protein>
<evidence type="ECO:0000256" key="1">
    <source>
        <dbReference type="ARBA" id="ARBA00008857"/>
    </source>
</evidence>
<dbReference type="GO" id="GO:0006310">
    <property type="term" value="P:DNA recombination"/>
    <property type="evidence" value="ECO:0007669"/>
    <property type="project" value="UniProtKB-KW"/>
</dbReference>
<dbReference type="Pfam" id="PF00589">
    <property type="entry name" value="Phage_integrase"/>
    <property type="match status" value="1"/>
</dbReference>
<dbReference type="InterPro" id="IPR013762">
    <property type="entry name" value="Integrase-like_cat_sf"/>
</dbReference>
<evidence type="ECO:0000313" key="6">
    <source>
        <dbReference type="Proteomes" id="UP000008916"/>
    </source>
</evidence>
<dbReference type="Gene3D" id="1.10.150.130">
    <property type="match status" value="1"/>
</dbReference>
<gene>
    <name evidence="5" type="ordered locus">Mspyr1_12080</name>
</gene>
<dbReference type="InterPro" id="IPR002104">
    <property type="entry name" value="Integrase_catalytic"/>
</dbReference>
<dbReference type="EMBL" id="CP002385">
    <property type="protein sequence ID" value="ADT97889.1"/>
    <property type="molecule type" value="Genomic_DNA"/>
</dbReference>
<dbReference type="Proteomes" id="UP000008916">
    <property type="component" value="Chromosome"/>
</dbReference>
<keyword evidence="2" id="KW-0238">DNA-binding</keyword>
<evidence type="ECO:0000259" key="4">
    <source>
        <dbReference type="PROSITE" id="PS51898"/>
    </source>
</evidence>
<keyword evidence="3" id="KW-0233">DNA recombination</keyword>
<dbReference type="PANTHER" id="PTHR30349:SF41">
    <property type="entry name" value="INTEGRASE_RECOMBINASE PROTEIN MJ0367-RELATED"/>
    <property type="match status" value="1"/>
</dbReference>
<dbReference type="RefSeq" id="WP_013470908.1">
    <property type="nucleotide sequence ID" value="NC_014814.1"/>
</dbReference>
<dbReference type="HOGENOM" id="CLU_027562_17_1_11"/>
<dbReference type="CDD" id="cd01189">
    <property type="entry name" value="INT_ICEBs1_C_like"/>
    <property type="match status" value="1"/>
</dbReference>
<dbReference type="AlphaFoldDB" id="E6TH09"/>
<dbReference type="PROSITE" id="PS51898">
    <property type="entry name" value="TYR_RECOMBINASE"/>
    <property type="match status" value="1"/>
</dbReference>
<evidence type="ECO:0000313" key="5">
    <source>
        <dbReference type="EMBL" id="ADT97889.1"/>
    </source>
</evidence>
<dbReference type="InterPro" id="IPR050090">
    <property type="entry name" value="Tyrosine_recombinase_XerCD"/>
</dbReference>
<keyword evidence="6" id="KW-1185">Reference proteome</keyword>
<organism evidence="5 6">
    <name type="scientific">Mycolicibacterium gilvum (strain DSM 45189 / LMG 24558 / Spyr1)</name>
    <name type="common">Mycobacterium gilvum</name>
    <dbReference type="NCBI Taxonomy" id="278137"/>
    <lineage>
        <taxon>Bacteria</taxon>
        <taxon>Bacillati</taxon>
        <taxon>Actinomycetota</taxon>
        <taxon>Actinomycetes</taxon>
        <taxon>Mycobacteriales</taxon>
        <taxon>Mycobacteriaceae</taxon>
        <taxon>Mycolicibacterium</taxon>
    </lineage>
</organism>
<name>E6TH09_MYCSR</name>
<comment type="similarity">
    <text evidence="1">Belongs to the 'phage' integrase family.</text>
</comment>